<dbReference type="RefSeq" id="WP_089879871.1">
    <property type="nucleotide sequence ID" value="NZ_FOYS01000003.1"/>
</dbReference>
<reference evidence="4" key="1">
    <citation type="submission" date="2016-10" db="EMBL/GenBank/DDBJ databases">
        <authorList>
            <person name="Varghese N."/>
            <person name="Submissions S."/>
        </authorList>
    </citation>
    <scope>NUCLEOTIDE SEQUENCE [LARGE SCALE GENOMIC DNA]</scope>
    <source>
        <strain evidence="4">CGMCC 1.8711</strain>
    </source>
</reference>
<keyword evidence="4" id="KW-1185">Reference proteome</keyword>
<sequence length="162" mass="17670">MYRSGAFVAEHVEPIADEQVQPNGVDLTLDSLFEQVSPGRLGVEGKTIGDREAIDAGADGTYLLPPGGYVLQYAETIRIPDGHVGFLYPRSSLMRNSCMLNTAVWDAGYEGRGEGLLQVHHDVELETGARVAQLVLARADNEELYDGSYQGERLSEAKSKSR</sequence>
<evidence type="ECO:0000313" key="4">
    <source>
        <dbReference type="Proteomes" id="UP000243250"/>
    </source>
</evidence>
<keyword evidence="1" id="KW-0378">Hydrolase</keyword>
<dbReference type="Pfam" id="PF22769">
    <property type="entry name" value="DCD"/>
    <property type="match status" value="1"/>
</dbReference>
<dbReference type="Gene3D" id="2.70.40.10">
    <property type="match status" value="1"/>
</dbReference>
<dbReference type="GO" id="GO:0006229">
    <property type="term" value="P:dUTP biosynthetic process"/>
    <property type="evidence" value="ECO:0007669"/>
    <property type="project" value="InterPro"/>
</dbReference>
<dbReference type="InterPro" id="IPR036157">
    <property type="entry name" value="dUTPase-like_sf"/>
</dbReference>
<dbReference type="OrthoDB" id="45265at2157"/>
<organism evidence="3 4">
    <name type="scientific">Halogeometricum limi</name>
    <dbReference type="NCBI Taxonomy" id="555875"/>
    <lineage>
        <taxon>Archaea</taxon>
        <taxon>Methanobacteriati</taxon>
        <taxon>Methanobacteriota</taxon>
        <taxon>Stenosarchaea group</taxon>
        <taxon>Halobacteria</taxon>
        <taxon>Halobacteriales</taxon>
        <taxon>Haloferacaceae</taxon>
        <taxon>Halogeometricum</taxon>
    </lineage>
</organism>
<protein>
    <submittedName>
        <fullName evidence="3">dUTP pyrophosphatase</fullName>
    </submittedName>
</protein>
<dbReference type="STRING" id="555875.SAMN04488124_1925"/>
<accession>A0A1I6H8J7</accession>
<dbReference type="InterPro" id="IPR033704">
    <property type="entry name" value="dUTPase_trimeric"/>
</dbReference>
<gene>
    <name evidence="3" type="ORF">SAMN04488124_1925</name>
</gene>
<dbReference type="NCBIfam" id="NF002598">
    <property type="entry name" value="PRK02253.1"/>
    <property type="match status" value="1"/>
</dbReference>
<dbReference type="PANTHER" id="PTHR42680">
    <property type="entry name" value="DCTP DEAMINASE"/>
    <property type="match status" value="1"/>
</dbReference>
<proteinExistence type="predicted"/>
<evidence type="ECO:0000256" key="1">
    <source>
        <dbReference type="ARBA" id="ARBA00022801"/>
    </source>
</evidence>
<dbReference type="Proteomes" id="UP000243250">
    <property type="component" value="Unassembled WGS sequence"/>
</dbReference>
<dbReference type="InterPro" id="IPR011962">
    <property type="entry name" value="dCTP_deaminase"/>
</dbReference>
<dbReference type="AlphaFoldDB" id="A0A1I6H8J7"/>
<name>A0A1I6H8J7_9EURY</name>
<keyword evidence="2" id="KW-0546">Nucleotide metabolism</keyword>
<evidence type="ECO:0000313" key="3">
    <source>
        <dbReference type="EMBL" id="SFR50843.1"/>
    </source>
</evidence>
<dbReference type="EMBL" id="FOYS01000003">
    <property type="protein sequence ID" value="SFR50843.1"/>
    <property type="molecule type" value="Genomic_DNA"/>
</dbReference>
<evidence type="ECO:0000256" key="2">
    <source>
        <dbReference type="ARBA" id="ARBA00023080"/>
    </source>
</evidence>
<dbReference type="CDD" id="cd07557">
    <property type="entry name" value="trimeric_dUTPase"/>
    <property type="match status" value="1"/>
</dbReference>
<dbReference type="SUPFAM" id="SSF51283">
    <property type="entry name" value="dUTPase-like"/>
    <property type="match status" value="1"/>
</dbReference>
<dbReference type="GO" id="GO:0008829">
    <property type="term" value="F:dCTP deaminase activity"/>
    <property type="evidence" value="ECO:0007669"/>
    <property type="project" value="InterPro"/>
</dbReference>
<dbReference type="PANTHER" id="PTHR42680:SF1">
    <property type="entry name" value="DEOXYURIDINE 5'-TRIPHOSPHATE NUCLEOTIDOHYDROLASE"/>
    <property type="match status" value="1"/>
</dbReference>